<dbReference type="Proteomes" id="UP000003571">
    <property type="component" value="Unassembled WGS sequence"/>
</dbReference>
<evidence type="ECO:0000313" key="1">
    <source>
        <dbReference type="EMBL" id="EIC02410.1"/>
    </source>
</evidence>
<proteinExistence type="predicted"/>
<dbReference type="InterPro" id="IPR011050">
    <property type="entry name" value="Pectin_lyase_fold/virulence"/>
</dbReference>
<dbReference type="EMBL" id="AGRW01000040">
    <property type="protein sequence ID" value="EIC02410.1"/>
    <property type="molecule type" value="Genomic_DNA"/>
</dbReference>
<dbReference type="STRING" id="907348.TresaDRAFT_1857"/>
<evidence type="ECO:0008006" key="3">
    <source>
        <dbReference type="Google" id="ProtNLM"/>
    </source>
</evidence>
<dbReference type="InterPro" id="IPR012334">
    <property type="entry name" value="Pectin_lyas_fold"/>
</dbReference>
<sequence>MEEMKNQESGRTVFKGLSLDEERALYGISNADVVDCRFDGPADGESALKEASLVNVSGCFMNLRYPFWHLSGSKIADCILTEKCRAALWYDKDVEIEGCRLGGIKALRECDGISIKKCTVDSPEFAWKCRDVVVDNVEILGSEYPFFEIERARMSNLRMKGKYSFQYCRDIEISSSDLDTKDAFWHSKNVTVRDSVVRGEYLGWYSENLRLVNCRIIGTQPFCYCKNLVLENCTMEGCDLSFERSSVVADVSGRIDSVKNPLSGSIRADEIGGLILEKGVVGLSPAEISCPSISSVTSDIPEAC</sequence>
<protein>
    <recommendedName>
        <fullName evidence="3">DUF3737 family protein</fullName>
    </recommendedName>
</protein>
<dbReference type="RefSeq" id="WP_002703266.1">
    <property type="nucleotide sequence ID" value="NZ_AGRW01000040.1"/>
</dbReference>
<comment type="caution">
    <text evidence="1">The sequence shown here is derived from an EMBL/GenBank/DDBJ whole genome shotgun (WGS) entry which is preliminary data.</text>
</comment>
<gene>
    <name evidence="1" type="ORF">TresaDRAFT_1857</name>
</gene>
<organism evidence="1 2">
    <name type="scientific">Treponema saccharophilum DSM 2985</name>
    <dbReference type="NCBI Taxonomy" id="907348"/>
    <lineage>
        <taxon>Bacteria</taxon>
        <taxon>Pseudomonadati</taxon>
        <taxon>Spirochaetota</taxon>
        <taxon>Spirochaetia</taxon>
        <taxon>Spirochaetales</taxon>
        <taxon>Treponemataceae</taxon>
        <taxon>Treponema</taxon>
    </lineage>
</organism>
<evidence type="ECO:0000313" key="2">
    <source>
        <dbReference type="Proteomes" id="UP000003571"/>
    </source>
</evidence>
<accession>H7EJ96</accession>
<keyword evidence="2" id="KW-1185">Reference proteome</keyword>
<reference evidence="1 2" key="1">
    <citation type="submission" date="2011-09" db="EMBL/GenBank/DDBJ databases">
        <title>The draft genome of Treponema saccharophilum DSM 2985.</title>
        <authorList>
            <consortium name="US DOE Joint Genome Institute (JGI-PGF)"/>
            <person name="Lucas S."/>
            <person name="Copeland A."/>
            <person name="Lapidus A."/>
            <person name="Glavina del Rio T."/>
            <person name="Dalin E."/>
            <person name="Tice H."/>
            <person name="Bruce D."/>
            <person name="Goodwin L."/>
            <person name="Pitluck S."/>
            <person name="Peters L."/>
            <person name="Kyrpides N."/>
            <person name="Mavromatis K."/>
            <person name="Ivanova N."/>
            <person name="Markowitz V."/>
            <person name="Cheng J.-F."/>
            <person name="Hugenholtz P."/>
            <person name="Woyke T."/>
            <person name="Wu D."/>
            <person name="Gronow S."/>
            <person name="Wellnitz S."/>
            <person name="Brambilla E."/>
            <person name="Klenk H.-P."/>
            <person name="Eisen J.A."/>
        </authorList>
    </citation>
    <scope>NUCLEOTIDE SEQUENCE [LARGE SCALE GENOMIC DNA]</scope>
    <source>
        <strain evidence="1 2">DSM 2985</strain>
    </source>
</reference>
<dbReference type="InterPro" id="IPR022208">
    <property type="entry name" value="DUF3737"/>
</dbReference>
<dbReference type="Gene3D" id="2.160.20.10">
    <property type="entry name" value="Single-stranded right-handed beta-helix, Pectin lyase-like"/>
    <property type="match status" value="1"/>
</dbReference>
<dbReference type="SUPFAM" id="SSF51126">
    <property type="entry name" value="Pectin lyase-like"/>
    <property type="match status" value="1"/>
</dbReference>
<dbReference type="PATRIC" id="fig|907348.3.peg.922"/>
<dbReference type="Pfam" id="PF12541">
    <property type="entry name" value="DUF3737"/>
    <property type="match status" value="1"/>
</dbReference>
<name>H7EJ96_9SPIR</name>
<dbReference type="eggNOG" id="COG5434">
    <property type="taxonomic scope" value="Bacteria"/>
</dbReference>
<dbReference type="AlphaFoldDB" id="H7EJ96"/>